<evidence type="ECO:0000313" key="2">
    <source>
        <dbReference type="Proteomes" id="UP000183028"/>
    </source>
</evidence>
<name>A0A1H6QKF8_9FIRM</name>
<dbReference type="Pfam" id="PF04245">
    <property type="entry name" value="NA37"/>
    <property type="match status" value="1"/>
</dbReference>
<organism evidence="1 2">
    <name type="scientific">Sharpea azabuensis</name>
    <dbReference type="NCBI Taxonomy" id="322505"/>
    <lineage>
        <taxon>Bacteria</taxon>
        <taxon>Bacillati</taxon>
        <taxon>Bacillota</taxon>
        <taxon>Erysipelotrichia</taxon>
        <taxon>Erysipelotrichales</taxon>
        <taxon>Coprobacillaceae</taxon>
        <taxon>Sharpea</taxon>
    </lineage>
</organism>
<evidence type="ECO:0000313" key="1">
    <source>
        <dbReference type="EMBL" id="SEI39960.1"/>
    </source>
</evidence>
<accession>A0A1H6QKF8</accession>
<gene>
    <name evidence="1" type="ORF">SAMN04487834_100280</name>
</gene>
<dbReference type="GO" id="GO:0009295">
    <property type="term" value="C:nucleoid"/>
    <property type="evidence" value="ECO:0007669"/>
    <property type="project" value="InterPro"/>
</dbReference>
<dbReference type="EMBL" id="FNYK01000002">
    <property type="protein sequence ID" value="SEI39960.1"/>
    <property type="molecule type" value="Genomic_DNA"/>
</dbReference>
<keyword evidence="2" id="KW-1185">Reference proteome</keyword>
<protein>
    <recommendedName>
        <fullName evidence="3">Nucleoid-associated protein</fullName>
    </recommendedName>
</protein>
<dbReference type="RefSeq" id="WP_238591215.1">
    <property type="nucleotide sequence ID" value="NZ_FNYK01000002.1"/>
</dbReference>
<dbReference type="InterPro" id="IPR007358">
    <property type="entry name" value="Nucleoid_associated_NdpA"/>
</dbReference>
<dbReference type="STRING" id="322505.SAMN04487836_11021"/>
<proteinExistence type="predicted"/>
<sequence>MGSINTLIINKILVHFIDQEHKKLHTSQEFAALNDTTRDYYRKRVEKALNSNQLKELTVPSLHELLLRGEQMAENDENFKTQAKEISEHFFALGSKIEAMPNANIIYVDCYRDGVHFIATLKVDYKYVPVCVFDDDNVRIVQQQLLPTAAGKVDEAIVMDVDNKKLWILEKKYLIDGKMATYLNAQWIKGEENLTDRQKFNTMKKVVNKMDSQYHVSKDTGALPLMKQEINEKVMNNEAVKPYEIVQKILEKDYQASEESGLMLKDLGIDERSVISIAPTGKTMETCKLVTDNDIEVQMPVDDYVAGLNIEQVHNPDGTTSIILKNINEIVIK</sequence>
<evidence type="ECO:0008006" key="3">
    <source>
        <dbReference type="Google" id="ProtNLM"/>
    </source>
</evidence>
<dbReference type="Proteomes" id="UP000183028">
    <property type="component" value="Unassembled WGS sequence"/>
</dbReference>
<reference evidence="2" key="1">
    <citation type="submission" date="2016-10" db="EMBL/GenBank/DDBJ databases">
        <authorList>
            <person name="Varghese N."/>
        </authorList>
    </citation>
    <scope>NUCLEOTIDE SEQUENCE [LARGE SCALE GENOMIC DNA]</scope>
    <source>
        <strain evidence="2">DSM 20406</strain>
    </source>
</reference>
<dbReference type="eggNOG" id="COG3081">
    <property type="taxonomic scope" value="Bacteria"/>
</dbReference>
<dbReference type="AlphaFoldDB" id="A0A1H6QKF8"/>